<protein>
    <submittedName>
        <fullName evidence="2">Uncharacterized protein</fullName>
    </submittedName>
</protein>
<sequence length="118" mass="13860">MNNSCNLNLGPVDEILNNFFDIYAKIFADCLHIFIIICHMLFKSIIGESFNCFSTIRRHLRSDRGATVSIKKDTDRFIYEEMLYSILEIYLYRFFDEQLDNNLILKKRKNVAGSGYAK</sequence>
<evidence type="ECO:0000313" key="2">
    <source>
        <dbReference type="EMBL" id="RNA25520.1"/>
    </source>
</evidence>
<evidence type="ECO:0000313" key="3">
    <source>
        <dbReference type="Proteomes" id="UP000276133"/>
    </source>
</evidence>
<accession>A0A3M7RQ45</accession>
<evidence type="ECO:0000256" key="1">
    <source>
        <dbReference type="SAM" id="Phobius"/>
    </source>
</evidence>
<name>A0A3M7RQ45_BRAPC</name>
<feature type="transmembrane region" description="Helical" evidence="1">
    <location>
        <begin position="22"/>
        <end position="42"/>
    </location>
</feature>
<comment type="caution">
    <text evidence="2">The sequence shown here is derived from an EMBL/GenBank/DDBJ whole genome shotgun (WGS) entry which is preliminary data.</text>
</comment>
<keyword evidence="1" id="KW-0812">Transmembrane</keyword>
<gene>
    <name evidence="2" type="ORF">BpHYR1_032943</name>
</gene>
<keyword evidence="1" id="KW-0472">Membrane</keyword>
<proteinExistence type="predicted"/>
<organism evidence="2 3">
    <name type="scientific">Brachionus plicatilis</name>
    <name type="common">Marine rotifer</name>
    <name type="synonym">Brachionus muelleri</name>
    <dbReference type="NCBI Taxonomy" id="10195"/>
    <lineage>
        <taxon>Eukaryota</taxon>
        <taxon>Metazoa</taxon>
        <taxon>Spiralia</taxon>
        <taxon>Gnathifera</taxon>
        <taxon>Rotifera</taxon>
        <taxon>Eurotatoria</taxon>
        <taxon>Monogononta</taxon>
        <taxon>Pseudotrocha</taxon>
        <taxon>Ploima</taxon>
        <taxon>Brachionidae</taxon>
        <taxon>Brachionus</taxon>
    </lineage>
</organism>
<dbReference type="Proteomes" id="UP000276133">
    <property type="component" value="Unassembled WGS sequence"/>
</dbReference>
<keyword evidence="1" id="KW-1133">Transmembrane helix</keyword>
<reference evidence="2 3" key="1">
    <citation type="journal article" date="2018" name="Sci. Rep.">
        <title>Genomic signatures of local adaptation to the degree of environmental predictability in rotifers.</title>
        <authorList>
            <person name="Franch-Gras L."/>
            <person name="Hahn C."/>
            <person name="Garcia-Roger E.M."/>
            <person name="Carmona M.J."/>
            <person name="Serra M."/>
            <person name="Gomez A."/>
        </authorList>
    </citation>
    <scope>NUCLEOTIDE SEQUENCE [LARGE SCALE GENOMIC DNA]</scope>
    <source>
        <strain evidence="2">HYR1</strain>
    </source>
</reference>
<dbReference type="EMBL" id="REGN01002910">
    <property type="protein sequence ID" value="RNA25520.1"/>
    <property type="molecule type" value="Genomic_DNA"/>
</dbReference>
<keyword evidence="3" id="KW-1185">Reference proteome</keyword>
<dbReference type="AlphaFoldDB" id="A0A3M7RQ45"/>